<dbReference type="Proteomes" id="UP001559623">
    <property type="component" value="Unassembled WGS sequence"/>
</dbReference>
<dbReference type="EMBL" id="JARVLH010000008">
    <property type="protein sequence ID" value="MEX5286195.1"/>
    <property type="molecule type" value="Genomic_DNA"/>
</dbReference>
<dbReference type="SUPFAM" id="SSF47413">
    <property type="entry name" value="lambda repressor-like DNA-binding domains"/>
    <property type="match status" value="1"/>
</dbReference>
<proteinExistence type="predicted"/>
<dbReference type="InterPro" id="IPR001387">
    <property type="entry name" value="Cro/C1-type_HTH"/>
</dbReference>
<dbReference type="RefSeq" id="WP_368847913.1">
    <property type="nucleotide sequence ID" value="NZ_CP194411.1"/>
</dbReference>
<comment type="caution">
    <text evidence="2">The sequence shown here is derived from an EMBL/GenBank/DDBJ whole genome shotgun (WGS) entry which is preliminary data.</text>
</comment>
<dbReference type="InterPro" id="IPR010982">
    <property type="entry name" value="Lambda_DNA-bd_dom_sf"/>
</dbReference>
<dbReference type="Gene3D" id="1.10.260.40">
    <property type="entry name" value="lambda repressor-like DNA-binding domains"/>
    <property type="match status" value="1"/>
</dbReference>
<evidence type="ECO:0000313" key="3">
    <source>
        <dbReference type="Proteomes" id="UP001559623"/>
    </source>
</evidence>
<evidence type="ECO:0000259" key="1">
    <source>
        <dbReference type="PROSITE" id="PS50943"/>
    </source>
</evidence>
<dbReference type="Pfam" id="PF01381">
    <property type="entry name" value="HTH_3"/>
    <property type="match status" value="1"/>
</dbReference>
<dbReference type="CDD" id="cd00093">
    <property type="entry name" value="HTH_XRE"/>
    <property type="match status" value="1"/>
</dbReference>
<gene>
    <name evidence="2" type="ORF">QCO44_11295</name>
</gene>
<protein>
    <submittedName>
        <fullName evidence="2">Transcriptional regulator</fullName>
    </submittedName>
</protein>
<accession>A0ABV3X8Q8</accession>
<sequence length="99" mass="10930">MGQMMSGAASEILAGLQEALLDAQGASVHGLKKTVVYRIQPQEVRKSLAMSQQEFSRAFGIPLAMLQNWEQGRRQMDVTAASYLRTIARFPKEAMAAQM</sequence>
<organism evidence="2 3">
    <name type="scientific">Selenomonas sputigena</name>
    <dbReference type="NCBI Taxonomy" id="69823"/>
    <lineage>
        <taxon>Bacteria</taxon>
        <taxon>Bacillati</taxon>
        <taxon>Bacillota</taxon>
        <taxon>Negativicutes</taxon>
        <taxon>Selenomonadales</taxon>
        <taxon>Selenomonadaceae</taxon>
        <taxon>Selenomonas</taxon>
    </lineage>
</organism>
<keyword evidence="3" id="KW-1185">Reference proteome</keyword>
<evidence type="ECO:0000313" key="2">
    <source>
        <dbReference type="EMBL" id="MEX5286195.1"/>
    </source>
</evidence>
<name>A0ABV3X8Q8_9FIRM</name>
<feature type="domain" description="HTH cro/C1-type" evidence="1">
    <location>
        <begin position="42"/>
        <end position="74"/>
    </location>
</feature>
<dbReference type="PROSITE" id="PS50943">
    <property type="entry name" value="HTH_CROC1"/>
    <property type="match status" value="1"/>
</dbReference>
<reference evidence="2 3" key="1">
    <citation type="submission" date="2023-04" db="EMBL/GenBank/DDBJ databases">
        <title>Genome Sequence of Selenomonas sputigena ATCC 33150.</title>
        <authorList>
            <person name="Miller D.P."/>
            <person name="Anvari S."/>
            <person name="Polson S.W."/>
            <person name="Macdonald M."/>
            <person name="Mcdowell J.V."/>
        </authorList>
    </citation>
    <scope>NUCLEOTIDE SEQUENCE [LARGE SCALE GENOMIC DNA]</scope>
    <source>
        <strain evidence="2 3">ATCC 33150</strain>
    </source>
</reference>